<gene>
    <name evidence="2" type="ORF">LEP1GSC050_3469</name>
</gene>
<accession>T0GDD1</accession>
<feature type="region of interest" description="Disordered" evidence="1">
    <location>
        <begin position="29"/>
        <end position="50"/>
    </location>
</feature>
<keyword evidence="3" id="KW-1185">Reference proteome</keyword>
<sequence>MMRIFSYLGWQAILFFSLLIGLDGNPNANESGTNTKGAGDKDKIVSKKSQSSIRNEYILTLRKGTGSERLKELLPDFKIIRIEKIGENTFHIVFESDPGIELLKTAGKKKGFVESVEQNQIYKAF</sequence>
<reference evidence="2" key="1">
    <citation type="submission" date="2013-05" db="EMBL/GenBank/DDBJ databases">
        <authorList>
            <person name="Harkins D.M."/>
            <person name="Durkin A.S."/>
            <person name="Brinkac L.M."/>
            <person name="Haft D.H."/>
            <person name="Selengut J.D."/>
            <person name="Sanka R."/>
            <person name="DePew J."/>
            <person name="Purushe J."/>
            <person name="Hartskeerl R.A."/>
            <person name="Ahmed A."/>
            <person name="van der Linden H."/>
            <person name="Goris M.G.A."/>
            <person name="Vinetz J.M."/>
            <person name="Sutton G.G."/>
            <person name="Nierman W.C."/>
            <person name="Fouts D.E."/>
        </authorList>
    </citation>
    <scope>NUCLEOTIDE SEQUENCE [LARGE SCALE GENOMIC DNA]</scope>
    <source>
        <strain evidence="2">5399</strain>
    </source>
</reference>
<dbReference type="EMBL" id="AHMO02000008">
    <property type="protein sequence ID" value="EQA44814.1"/>
    <property type="molecule type" value="Genomic_DNA"/>
</dbReference>
<evidence type="ECO:0000256" key="1">
    <source>
        <dbReference type="SAM" id="MobiDB-lite"/>
    </source>
</evidence>
<dbReference type="OrthoDB" id="331601at2"/>
<protein>
    <submittedName>
        <fullName evidence="2">Uncharacterized protein</fullName>
    </submittedName>
</protein>
<comment type="caution">
    <text evidence="2">The sequence shown here is derived from an EMBL/GenBank/DDBJ whole genome shotgun (WGS) entry which is preliminary data.</text>
</comment>
<evidence type="ECO:0000313" key="3">
    <source>
        <dbReference type="Proteomes" id="UP000015454"/>
    </source>
</evidence>
<dbReference type="AlphaFoldDB" id="T0GDD1"/>
<proteinExistence type="predicted"/>
<dbReference type="RefSeq" id="WP_010571590.1">
    <property type="nucleotide sequence ID" value="NZ_AHMO02000008.1"/>
</dbReference>
<name>T0GDD1_9LEPT</name>
<organism evidence="2 3">
    <name type="scientific">Leptospira broomii serovar Hurstbridge str. 5399</name>
    <dbReference type="NCBI Taxonomy" id="1049789"/>
    <lineage>
        <taxon>Bacteria</taxon>
        <taxon>Pseudomonadati</taxon>
        <taxon>Spirochaetota</taxon>
        <taxon>Spirochaetia</taxon>
        <taxon>Leptospirales</taxon>
        <taxon>Leptospiraceae</taxon>
        <taxon>Leptospira</taxon>
    </lineage>
</organism>
<dbReference type="Proteomes" id="UP000015454">
    <property type="component" value="Unassembled WGS sequence"/>
</dbReference>
<evidence type="ECO:0000313" key="2">
    <source>
        <dbReference type="EMBL" id="EQA44814.1"/>
    </source>
</evidence>